<dbReference type="KEGG" id="lbn:LBUCD034_2187"/>
<dbReference type="SUPFAM" id="SSF52121">
    <property type="entry name" value="Lumazine synthase"/>
    <property type="match status" value="1"/>
</dbReference>
<dbReference type="HOGENOM" id="CLU_089358_1_1_9"/>
<dbReference type="EMBL" id="CP003043">
    <property type="protein sequence ID" value="AFS01165.1"/>
    <property type="molecule type" value="Genomic_DNA"/>
</dbReference>
<evidence type="ECO:0000256" key="1">
    <source>
        <dbReference type="ARBA" id="ARBA00004917"/>
    </source>
</evidence>
<keyword evidence="4 7" id="KW-0686">Riboflavin biosynthesis</keyword>
<dbReference type="EC" id="2.5.1.78" evidence="3 7"/>
<evidence type="ECO:0000256" key="6">
    <source>
        <dbReference type="ARBA" id="ARBA00048785"/>
    </source>
</evidence>
<proteinExistence type="inferred from homology"/>
<dbReference type="GO" id="GO:0009349">
    <property type="term" value="C:riboflavin synthase complex"/>
    <property type="evidence" value="ECO:0007669"/>
    <property type="project" value="UniProtKB-UniRule"/>
</dbReference>
<comment type="function">
    <text evidence="7">Catalyzes the formation of 6,7-dimethyl-8-ribityllumazine by condensation of 5-amino-6-(D-ribitylamino)uracil with 3,4-dihydroxy-2-butanone 4-phosphate. This is the penultimate step in the biosynthesis of riboflavin.</text>
</comment>
<sequence>MNNFTGKLISQHKRIGIVVAQFNELVTSRLLEGCLSQLALLGIPDAAITIVHVPGAIEIPREVKLLGDSNQVDGIIALGAVIRGETAHFDYVCQAATTGLSSLTLNGPVPVMFGVLTTDNTEQALARAGGKAGNKGSECASGLMQVLTVESQIAGMKG</sequence>
<dbReference type="PATRIC" id="fig|1071400.3.peg.2102"/>
<evidence type="ECO:0000256" key="5">
    <source>
        <dbReference type="ARBA" id="ARBA00022679"/>
    </source>
</evidence>
<dbReference type="NCBIfam" id="TIGR00114">
    <property type="entry name" value="lumazine-synth"/>
    <property type="match status" value="1"/>
</dbReference>
<dbReference type="STRING" id="1071400.LBUCD034_2187"/>
<dbReference type="PANTHER" id="PTHR21058:SF0">
    <property type="entry name" value="6,7-DIMETHYL-8-RIBITYLLUMAZINE SYNTHASE"/>
    <property type="match status" value="1"/>
</dbReference>
<feature type="binding site" evidence="7">
    <location>
        <begin position="85"/>
        <end position="86"/>
    </location>
    <ligand>
        <name>(2S)-2-hydroxy-3-oxobutyl phosphate</name>
        <dbReference type="ChEBI" id="CHEBI:58830"/>
    </ligand>
</feature>
<dbReference type="PANTHER" id="PTHR21058">
    <property type="entry name" value="6,7-DIMETHYL-8-RIBITYLLUMAZINE SYNTHASE DMRL SYNTHASE LUMAZINE SYNTHASE"/>
    <property type="match status" value="1"/>
</dbReference>
<protein>
    <recommendedName>
        <fullName evidence="3 7">6,7-dimethyl-8-ribityllumazine synthase</fullName>
        <shortName evidence="7">DMRL synthase</shortName>
        <shortName evidence="7">LS</shortName>
        <shortName evidence="7">Lumazine synthase</shortName>
        <ecNumber evidence="3 7">2.5.1.78</ecNumber>
    </recommendedName>
</protein>
<dbReference type="UniPathway" id="UPA00275">
    <property type="reaction ID" value="UER00404"/>
</dbReference>
<feature type="active site" description="Proton donor" evidence="7">
    <location>
        <position position="88"/>
    </location>
</feature>
<evidence type="ECO:0000256" key="7">
    <source>
        <dbReference type="HAMAP-Rule" id="MF_00178"/>
    </source>
</evidence>
<feature type="binding site" evidence="7">
    <location>
        <position position="127"/>
    </location>
    <ligand>
        <name>(2S)-2-hydroxy-3-oxobutyl phosphate</name>
        <dbReference type="ChEBI" id="CHEBI:58830"/>
    </ligand>
</feature>
<dbReference type="Proteomes" id="UP000007332">
    <property type="component" value="Chromosome"/>
</dbReference>
<evidence type="ECO:0000313" key="9">
    <source>
        <dbReference type="Proteomes" id="UP000007332"/>
    </source>
</evidence>
<dbReference type="GO" id="GO:0000906">
    <property type="term" value="F:6,7-dimethyl-8-ribityllumazine synthase activity"/>
    <property type="evidence" value="ECO:0007669"/>
    <property type="project" value="UniProtKB-UniRule"/>
</dbReference>
<name>J9W8I2_LENBU</name>
<feature type="binding site" evidence="7">
    <location>
        <begin position="80"/>
        <end position="82"/>
    </location>
    <ligand>
        <name>5-amino-6-(D-ribitylamino)uracil</name>
        <dbReference type="ChEBI" id="CHEBI:15934"/>
    </ligand>
</feature>
<organism evidence="8 9">
    <name type="scientific">Lentilactobacillus buchneri subsp. silagei CD034</name>
    <dbReference type="NCBI Taxonomy" id="1071400"/>
    <lineage>
        <taxon>Bacteria</taxon>
        <taxon>Bacillati</taxon>
        <taxon>Bacillota</taxon>
        <taxon>Bacilli</taxon>
        <taxon>Lactobacillales</taxon>
        <taxon>Lactobacillaceae</taxon>
        <taxon>Lentilactobacillus</taxon>
        <taxon>Lentilactobacillus buchneri subsp. silagei</taxon>
    </lineage>
</organism>
<dbReference type="Gene3D" id="3.40.50.960">
    <property type="entry name" value="Lumazine/riboflavin synthase"/>
    <property type="match status" value="1"/>
</dbReference>
<dbReference type="InterPro" id="IPR002180">
    <property type="entry name" value="LS/RS"/>
</dbReference>
<gene>
    <name evidence="8" type="primary">ribB2</name>
    <name evidence="7" type="synonym">ribH</name>
    <name evidence="8" type="ORF">LBUCD034_2187</name>
</gene>
<keyword evidence="9" id="KW-1185">Reference proteome</keyword>
<accession>J9W8I2</accession>
<dbReference type="HAMAP" id="MF_00178">
    <property type="entry name" value="Lumazine_synth"/>
    <property type="match status" value="1"/>
</dbReference>
<feature type="binding site" evidence="7">
    <location>
        <begin position="56"/>
        <end position="58"/>
    </location>
    <ligand>
        <name>5-amino-6-(D-ribitylamino)uracil</name>
        <dbReference type="ChEBI" id="CHEBI:15934"/>
    </ligand>
</feature>
<dbReference type="GO" id="GO:0005829">
    <property type="term" value="C:cytosol"/>
    <property type="evidence" value="ECO:0007669"/>
    <property type="project" value="TreeGrafter"/>
</dbReference>
<dbReference type="InterPro" id="IPR034964">
    <property type="entry name" value="LS"/>
</dbReference>
<evidence type="ECO:0000256" key="3">
    <source>
        <dbReference type="ARBA" id="ARBA00012664"/>
    </source>
</evidence>
<comment type="pathway">
    <text evidence="1 7">Cofactor biosynthesis; riboflavin biosynthesis; riboflavin from 2-hydroxy-3-oxobutyl phosphate and 5-amino-6-(D-ribitylamino)uracil: step 1/2.</text>
</comment>
<reference evidence="8 9" key="1">
    <citation type="journal article" date="2012" name="J. Biotechnol.">
        <title>Insights into the completely annotated genome of Lactobacillus buchneri CD034, a strain isolated from stable grass silage.</title>
        <authorList>
            <person name="Heinl S."/>
            <person name="Wibberg D."/>
            <person name="Eikmeyer F."/>
            <person name="Szczepanowski R."/>
            <person name="Blom J."/>
            <person name="Linke B."/>
            <person name="Goesmann A."/>
            <person name="Grabherr R."/>
            <person name="Schwab H."/>
            <person name="Puhler A."/>
            <person name="Schluter A."/>
        </authorList>
    </citation>
    <scope>NUCLEOTIDE SEQUENCE [LARGE SCALE GENOMIC DNA]</scope>
    <source>
        <strain evidence="8 9">CD034</strain>
    </source>
</reference>
<dbReference type="CDD" id="cd09209">
    <property type="entry name" value="Lumazine_synthase-I"/>
    <property type="match status" value="1"/>
</dbReference>
<evidence type="ECO:0000256" key="4">
    <source>
        <dbReference type="ARBA" id="ARBA00022619"/>
    </source>
</evidence>
<dbReference type="GO" id="GO:0009231">
    <property type="term" value="P:riboflavin biosynthetic process"/>
    <property type="evidence" value="ECO:0007669"/>
    <property type="project" value="UniProtKB-UniRule"/>
</dbReference>
<dbReference type="OrthoDB" id="9809709at2"/>
<evidence type="ECO:0000313" key="8">
    <source>
        <dbReference type="EMBL" id="AFS01165.1"/>
    </source>
</evidence>
<dbReference type="InterPro" id="IPR036467">
    <property type="entry name" value="LS/RS_sf"/>
</dbReference>
<comment type="similarity">
    <text evidence="2 7">Belongs to the DMRL synthase family.</text>
</comment>
<keyword evidence="5 7" id="KW-0808">Transferase</keyword>
<feature type="binding site" evidence="7">
    <location>
        <position position="22"/>
    </location>
    <ligand>
        <name>5-amino-6-(D-ribitylamino)uracil</name>
        <dbReference type="ChEBI" id="CHEBI:15934"/>
    </ligand>
</feature>
<dbReference type="RefSeq" id="WP_014940639.1">
    <property type="nucleotide sequence ID" value="NC_018610.1"/>
</dbReference>
<feature type="binding site" evidence="7">
    <location>
        <position position="113"/>
    </location>
    <ligand>
        <name>5-amino-6-(D-ribitylamino)uracil</name>
        <dbReference type="ChEBI" id="CHEBI:15934"/>
    </ligand>
</feature>
<dbReference type="eggNOG" id="COG0054">
    <property type="taxonomic scope" value="Bacteria"/>
</dbReference>
<evidence type="ECO:0000256" key="2">
    <source>
        <dbReference type="ARBA" id="ARBA00007424"/>
    </source>
</evidence>
<dbReference type="AlphaFoldDB" id="J9W8I2"/>
<comment type="catalytic activity">
    <reaction evidence="6 7">
        <text>(2S)-2-hydroxy-3-oxobutyl phosphate + 5-amino-6-(D-ribitylamino)uracil = 6,7-dimethyl-8-(1-D-ribityl)lumazine + phosphate + 2 H2O + H(+)</text>
        <dbReference type="Rhea" id="RHEA:26152"/>
        <dbReference type="ChEBI" id="CHEBI:15377"/>
        <dbReference type="ChEBI" id="CHEBI:15378"/>
        <dbReference type="ChEBI" id="CHEBI:15934"/>
        <dbReference type="ChEBI" id="CHEBI:43474"/>
        <dbReference type="ChEBI" id="CHEBI:58201"/>
        <dbReference type="ChEBI" id="CHEBI:58830"/>
        <dbReference type="EC" id="2.5.1.78"/>
    </reaction>
</comment>
<dbReference type="Pfam" id="PF00885">
    <property type="entry name" value="DMRL_synthase"/>
    <property type="match status" value="1"/>
</dbReference>